<dbReference type="PROSITE" id="PS51257">
    <property type="entry name" value="PROKAR_LIPOPROTEIN"/>
    <property type="match status" value="1"/>
</dbReference>
<feature type="signal peptide" evidence="1">
    <location>
        <begin position="1"/>
        <end position="19"/>
    </location>
</feature>
<evidence type="ECO:0000313" key="3">
    <source>
        <dbReference type="Proteomes" id="UP000199060"/>
    </source>
</evidence>
<name>A0A1G6WB03_9BACT</name>
<evidence type="ECO:0000256" key="1">
    <source>
        <dbReference type="SAM" id="SignalP"/>
    </source>
</evidence>
<protein>
    <recommendedName>
        <fullName evidence="4">DUF4249 domain-containing protein</fullName>
    </recommendedName>
</protein>
<accession>A0A1G6WB03</accession>
<sequence>MKKLKKYLILLLLLSGACVDPYEVEVEGGEQLLTVEATLTSEPGRQRVRLTRSDRYGSVFEGLIRPVRGATVIVRDDLGEVAFLEEDDEERGSYFTKSDFATQVGRSYTLQIQTVDGKIYSSLPERVSAVPEINSVQLETVRIPVEGEENDRSGIQLIAELSDPAEENNFYLWRNGPSVYVLETRPDLFTPRPSDSNPSRDPQPKDCCITCYRSEIVGNQGVFIANDDNFNGLTTRIPAGFIEDDGLRFVNTYRVDLRQISISPEAFRFLRLVKQQTEISGSVFDPPPANIRSNMINLEDPDEVVLGYFIAGAETVRRIYISTADLDFTQPKTIIPDDCREVEGAQVDPPADWNP</sequence>
<evidence type="ECO:0008006" key="4">
    <source>
        <dbReference type="Google" id="ProtNLM"/>
    </source>
</evidence>
<dbReference type="STRING" id="686796.SAMN04488104_10428"/>
<dbReference type="AlphaFoldDB" id="A0A1G6WB03"/>
<dbReference type="Pfam" id="PF14054">
    <property type="entry name" value="DUF4249"/>
    <property type="match status" value="1"/>
</dbReference>
<gene>
    <name evidence="2" type="ORF">SAMN04488104_10428</name>
</gene>
<dbReference type="InterPro" id="IPR025345">
    <property type="entry name" value="DUF4249"/>
</dbReference>
<dbReference type="RefSeq" id="WP_087940854.1">
    <property type="nucleotide sequence ID" value="NZ_FNAC01000042.1"/>
</dbReference>
<dbReference type="Proteomes" id="UP000199060">
    <property type="component" value="Unassembled WGS sequence"/>
</dbReference>
<proteinExistence type="predicted"/>
<dbReference type="OrthoDB" id="922982at2"/>
<keyword evidence="3" id="KW-1185">Reference proteome</keyword>
<keyword evidence="1" id="KW-0732">Signal</keyword>
<dbReference type="EMBL" id="FNAC01000042">
    <property type="protein sequence ID" value="SDD62236.1"/>
    <property type="molecule type" value="Genomic_DNA"/>
</dbReference>
<organism evidence="2 3">
    <name type="scientific">Algoriphagus faecimaris</name>
    <dbReference type="NCBI Taxonomy" id="686796"/>
    <lineage>
        <taxon>Bacteria</taxon>
        <taxon>Pseudomonadati</taxon>
        <taxon>Bacteroidota</taxon>
        <taxon>Cytophagia</taxon>
        <taxon>Cytophagales</taxon>
        <taxon>Cyclobacteriaceae</taxon>
        <taxon>Algoriphagus</taxon>
    </lineage>
</organism>
<feature type="chain" id="PRO_5011695207" description="DUF4249 domain-containing protein" evidence="1">
    <location>
        <begin position="20"/>
        <end position="355"/>
    </location>
</feature>
<reference evidence="3" key="1">
    <citation type="submission" date="2016-10" db="EMBL/GenBank/DDBJ databases">
        <authorList>
            <person name="Varghese N."/>
            <person name="Submissions S."/>
        </authorList>
    </citation>
    <scope>NUCLEOTIDE SEQUENCE [LARGE SCALE GENOMIC DNA]</scope>
    <source>
        <strain evidence="3">DSM 23095</strain>
    </source>
</reference>
<evidence type="ECO:0000313" key="2">
    <source>
        <dbReference type="EMBL" id="SDD62236.1"/>
    </source>
</evidence>